<dbReference type="RefSeq" id="WP_378019642.1">
    <property type="nucleotide sequence ID" value="NZ_JBHSKG010000002.1"/>
</dbReference>
<evidence type="ECO:0000313" key="5">
    <source>
        <dbReference type="Proteomes" id="UP001596175"/>
    </source>
</evidence>
<feature type="transmembrane region" description="Helical" evidence="2">
    <location>
        <begin position="359"/>
        <end position="377"/>
    </location>
</feature>
<keyword evidence="3" id="KW-0732">Signal</keyword>
<organism evidence="4 5">
    <name type="scientific">Actinomycetospora rhizophila</name>
    <dbReference type="NCBI Taxonomy" id="1416876"/>
    <lineage>
        <taxon>Bacteria</taxon>
        <taxon>Bacillati</taxon>
        <taxon>Actinomycetota</taxon>
        <taxon>Actinomycetes</taxon>
        <taxon>Pseudonocardiales</taxon>
        <taxon>Pseudonocardiaceae</taxon>
        <taxon>Actinomycetospora</taxon>
    </lineage>
</organism>
<name>A0ABV9Z765_9PSEU</name>
<protein>
    <recommendedName>
        <fullName evidence="6">Excalibur calcium-binding domain-containing protein</fullName>
    </recommendedName>
</protein>
<keyword evidence="2" id="KW-1133">Transmembrane helix</keyword>
<keyword evidence="2" id="KW-0472">Membrane</keyword>
<feature type="region of interest" description="Disordered" evidence="1">
    <location>
        <begin position="63"/>
        <end position="162"/>
    </location>
</feature>
<feature type="signal peptide" evidence="3">
    <location>
        <begin position="1"/>
        <end position="30"/>
    </location>
</feature>
<keyword evidence="5" id="KW-1185">Reference proteome</keyword>
<evidence type="ECO:0000313" key="4">
    <source>
        <dbReference type="EMBL" id="MFC5137411.1"/>
    </source>
</evidence>
<feature type="compositionally biased region" description="Low complexity" evidence="1">
    <location>
        <begin position="73"/>
        <end position="119"/>
    </location>
</feature>
<evidence type="ECO:0000256" key="1">
    <source>
        <dbReference type="SAM" id="MobiDB-lite"/>
    </source>
</evidence>
<gene>
    <name evidence="4" type="ORF">ACFPK1_04155</name>
</gene>
<keyword evidence="2" id="KW-0812">Transmembrane</keyword>
<accession>A0ABV9Z765</accession>
<evidence type="ECO:0000256" key="2">
    <source>
        <dbReference type="SAM" id="Phobius"/>
    </source>
</evidence>
<feature type="compositionally biased region" description="Polar residues" evidence="1">
    <location>
        <begin position="121"/>
        <end position="158"/>
    </location>
</feature>
<reference evidence="5" key="1">
    <citation type="journal article" date="2019" name="Int. J. Syst. Evol. Microbiol.">
        <title>The Global Catalogue of Microorganisms (GCM) 10K type strain sequencing project: providing services to taxonomists for standard genome sequencing and annotation.</title>
        <authorList>
            <consortium name="The Broad Institute Genomics Platform"/>
            <consortium name="The Broad Institute Genome Sequencing Center for Infectious Disease"/>
            <person name="Wu L."/>
            <person name="Ma J."/>
        </authorList>
    </citation>
    <scope>NUCLEOTIDE SEQUENCE [LARGE SCALE GENOMIC DNA]</scope>
    <source>
        <strain evidence="5">XZYJ18</strain>
    </source>
</reference>
<sequence>MRGRRSSRSAAVVLAGCVGLAVIAPGLALAAEIPGVATAEECATENGVWDATNEVCDDGATAIENEDTTPVENDTTPPVDNDTTPPVENDTTPPVDNDTTPPVDNDTTPPVDNDTTPPVENDTTPPVENDTTPPVENDTTPPVENDTTPPVENDTTPPSEEEVEIALPDLQEEVDKVLPDAGANPIGLPNLPTIPQPVDGKFENVNDACLNAISKLEFPAGTTGLEHLSSQLQGFCRGLDTTDVDVCLEHLRDVLKHLCPTVIEYNTTINIVNWNISHEWWGAYWTHRYDVDCDEVTFDEANAILDWDRSDPFRLDRDDDGIACERNVHEHEVDYASYPEGGVSTGDGSTGSGASAAEVALAAGALGGLGATGLVLVRRYARQG</sequence>
<proteinExistence type="predicted"/>
<comment type="caution">
    <text evidence="4">The sequence shown here is derived from an EMBL/GenBank/DDBJ whole genome shotgun (WGS) entry which is preliminary data.</text>
</comment>
<dbReference type="Proteomes" id="UP001596175">
    <property type="component" value="Unassembled WGS sequence"/>
</dbReference>
<evidence type="ECO:0008006" key="6">
    <source>
        <dbReference type="Google" id="ProtNLM"/>
    </source>
</evidence>
<evidence type="ECO:0000256" key="3">
    <source>
        <dbReference type="SAM" id="SignalP"/>
    </source>
</evidence>
<feature type="chain" id="PRO_5045888817" description="Excalibur calcium-binding domain-containing protein" evidence="3">
    <location>
        <begin position="31"/>
        <end position="384"/>
    </location>
</feature>
<dbReference type="EMBL" id="JBHSKG010000002">
    <property type="protein sequence ID" value="MFC5137411.1"/>
    <property type="molecule type" value="Genomic_DNA"/>
</dbReference>
<dbReference type="SUPFAM" id="SSF69349">
    <property type="entry name" value="Phage fibre proteins"/>
    <property type="match status" value="1"/>
</dbReference>